<keyword evidence="1" id="KW-0677">Repeat</keyword>
<evidence type="ECO:0000313" key="5">
    <source>
        <dbReference type="Proteomes" id="UP000887575"/>
    </source>
</evidence>
<dbReference type="InterPro" id="IPR007110">
    <property type="entry name" value="Ig-like_dom"/>
</dbReference>
<dbReference type="GO" id="GO:0098632">
    <property type="term" value="F:cell-cell adhesion mediator activity"/>
    <property type="evidence" value="ECO:0007669"/>
    <property type="project" value="TreeGrafter"/>
</dbReference>
<dbReference type="GO" id="GO:0070593">
    <property type="term" value="P:dendrite self-avoidance"/>
    <property type="evidence" value="ECO:0007669"/>
    <property type="project" value="TreeGrafter"/>
</dbReference>
<dbReference type="GO" id="GO:0007156">
    <property type="term" value="P:homophilic cell adhesion via plasma membrane adhesion molecules"/>
    <property type="evidence" value="ECO:0007669"/>
    <property type="project" value="TreeGrafter"/>
</dbReference>
<dbReference type="Gene3D" id="2.60.40.10">
    <property type="entry name" value="Immunoglobulins"/>
    <property type="match status" value="1"/>
</dbReference>
<dbReference type="GO" id="GO:0007411">
    <property type="term" value="P:axon guidance"/>
    <property type="evidence" value="ECO:0007669"/>
    <property type="project" value="TreeGrafter"/>
</dbReference>
<dbReference type="GO" id="GO:0005886">
    <property type="term" value="C:plasma membrane"/>
    <property type="evidence" value="ECO:0007669"/>
    <property type="project" value="TreeGrafter"/>
</dbReference>
<protein>
    <submittedName>
        <fullName evidence="6">Ig-like domain-containing protein</fullName>
    </submittedName>
</protein>
<sequence length="131" mass="14872">MLIEIFLFISIFAISFGNDELEDHSDALDSVGSPQIIRHSHFDQHFRLGLKLIVMCEAEGLPRPQLRWYKNGAELSPESHIQLSEKHISLVRIRSRVEIDPTTLSDRGTYSCLATNPHGSDLKSIRANIDF</sequence>
<evidence type="ECO:0000256" key="3">
    <source>
        <dbReference type="SAM" id="SignalP"/>
    </source>
</evidence>
<feature type="signal peptide" evidence="3">
    <location>
        <begin position="1"/>
        <end position="17"/>
    </location>
</feature>
<evidence type="ECO:0000259" key="4">
    <source>
        <dbReference type="PROSITE" id="PS50835"/>
    </source>
</evidence>
<organism evidence="5 6">
    <name type="scientific">Mesorhabditis belari</name>
    <dbReference type="NCBI Taxonomy" id="2138241"/>
    <lineage>
        <taxon>Eukaryota</taxon>
        <taxon>Metazoa</taxon>
        <taxon>Ecdysozoa</taxon>
        <taxon>Nematoda</taxon>
        <taxon>Chromadorea</taxon>
        <taxon>Rhabditida</taxon>
        <taxon>Rhabditina</taxon>
        <taxon>Rhabditomorpha</taxon>
        <taxon>Rhabditoidea</taxon>
        <taxon>Rhabditidae</taxon>
        <taxon>Mesorhabditinae</taxon>
        <taxon>Mesorhabditis</taxon>
    </lineage>
</organism>
<evidence type="ECO:0000256" key="2">
    <source>
        <dbReference type="ARBA" id="ARBA00023319"/>
    </source>
</evidence>
<dbReference type="SMART" id="SM00408">
    <property type="entry name" value="IGc2"/>
    <property type="match status" value="1"/>
</dbReference>
<dbReference type="InterPro" id="IPR003598">
    <property type="entry name" value="Ig_sub2"/>
</dbReference>
<feature type="chain" id="PRO_5041986339" evidence="3">
    <location>
        <begin position="18"/>
        <end position="131"/>
    </location>
</feature>
<reference evidence="6" key="1">
    <citation type="submission" date="2024-02" db="UniProtKB">
        <authorList>
            <consortium name="WormBaseParasite"/>
        </authorList>
    </citation>
    <scope>IDENTIFICATION</scope>
</reference>
<dbReference type="Pfam" id="PF07679">
    <property type="entry name" value="I-set"/>
    <property type="match status" value="1"/>
</dbReference>
<dbReference type="GO" id="GO:0030424">
    <property type="term" value="C:axon"/>
    <property type="evidence" value="ECO:0007669"/>
    <property type="project" value="TreeGrafter"/>
</dbReference>
<dbReference type="AlphaFoldDB" id="A0AAF3J1P5"/>
<dbReference type="InterPro" id="IPR013783">
    <property type="entry name" value="Ig-like_fold"/>
</dbReference>
<accession>A0AAF3J1P5</accession>
<dbReference type="PANTHER" id="PTHR10075:SF101">
    <property type="entry name" value="ZWEI IG DOMAIN PROTEIN ZIG-3"/>
    <property type="match status" value="1"/>
</dbReference>
<evidence type="ECO:0000313" key="6">
    <source>
        <dbReference type="WBParaSite" id="MBELARI_LOCUS10693"/>
    </source>
</evidence>
<dbReference type="InterPro" id="IPR013098">
    <property type="entry name" value="Ig_I-set"/>
</dbReference>
<dbReference type="WBParaSite" id="MBELARI_LOCUS10693">
    <property type="protein sequence ID" value="MBELARI_LOCUS10693"/>
    <property type="gene ID" value="MBELARI_LOCUS10693"/>
</dbReference>
<keyword evidence="3" id="KW-0732">Signal</keyword>
<feature type="domain" description="Ig-like" evidence="4">
    <location>
        <begin position="34"/>
        <end position="130"/>
    </location>
</feature>
<dbReference type="PANTHER" id="PTHR10075">
    <property type="entry name" value="BASIGIN RELATED"/>
    <property type="match status" value="1"/>
</dbReference>
<dbReference type="CDD" id="cd00096">
    <property type="entry name" value="Ig"/>
    <property type="match status" value="1"/>
</dbReference>
<dbReference type="SUPFAM" id="SSF48726">
    <property type="entry name" value="Immunoglobulin"/>
    <property type="match status" value="1"/>
</dbReference>
<dbReference type="PROSITE" id="PS50835">
    <property type="entry name" value="IG_LIKE"/>
    <property type="match status" value="1"/>
</dbReference>
<keyword evidence="5" id="KW-1185">Reference proteome</keyword>
<name>A0AAF3J1P5_9BILA</name>
<dbReference type="InterPro" id="IPR036179">
    <property type="entry name" value="Ig-like_dom_sf"/>
</dbReference>
<evidence type="ECO:0000256" key="1">
    <source>
        <dbReference type="ARBA" id="ARBA00022737"/>
    </source>
</evidence>
<proteinExistence type="predicted"/>
<dbReference type="Proteomes" id="UP000887575">
    <property type="component" value="Unassembled WGS sequence"/>
</dbReference>
<keyword evidence="2" id="KW-0393">Immunoglobulin domain</keyword>